<reference evidence="1 2" key="1">
    <citation type="submission" date="2014-02" db="EMBL/GenBank/DDBJ databases">
        <title>The small core and large imbalanced accessory genome model reveals a collaborative survival strategy of Sorangium cellulosum strains in nature.</title>
        <authorList>
            <person name="Han K."/>
            <person name="Peng R."/>
            <person name="Blom J."/>
            <person name="Li Y.-Z."/>
        </authorList>
    </citation>
    <scope>NUCLEOTIDE SEQUENCE [LARGE SCALE GENOMIC DNA]</scope>
    <source>
        <strain evidence="1 2">So0157-25</strain>
    </source>
</reference>
<protein>
    <submittedName>
        <fullName evidence="1">Uncharacterized protein</fullName>
    </submittedName>
</protein>
<evidence type="ECO:0000313" key="2">
    <source>
        <dbReference type="Proteomes" id="UP000075420"/>
    </source>
</evidence>
<organism evidence="1 2">
    <name type="scientific">Sorangium cellulosum</name>
    <name type="common">Polyangium cellulosum</name>
    <dbReference type="NCBI Taxonomy" id="56"/>
    <lineage>
        <taxon>Bacteria</taxon>
        <taxon>Pseudomonadati</taxon>
        <taxon>Myxococcota</taxon>
        <taxon>Polyangia</taxon>
        <taxon>Polyangiales</taxon>
        <taxon>Polyangiaceae</taxon>
        <taxon>Sorangium</taxon>
    </lineage>
</organism>
<comment type="caution">
    <text evidence="1">The sequence shown here is derived from an EMBL/GenBank/DDBJ whole genome shotgun (WGS) entry which is preliminary data.</text>
</comment>
<dbReference type="Proteomes" id="UP000075420">
    <property type="component" value="Unassembled WGS sequence"/>
</dbReference>
<dbReference type="AlphaFoldDB" id="A0A150P3L3"/>
<sequence length="361" mass="37391">MRSDVLGLGLLALGAVLCGAGLPGATAVSEARAEPAQVPVPAAQVTGATAQAAGATAPAAVSGPTCKLKGTAPVTKGARLYDAPGGGRTIANFTGALVPMTLSAIPADPASGRARLSTSDGPPALRIDGYVAPADVAVFTTRDIPVISGHIWISSAQKVKLVAATGDSLRAELSIAGSERQTARASAPCDAFALERGVPMKMEVPGSARGYLMKTSTIELYDRPNGDVIFTLKMLEGTAQLFWSTEAKSGFVHLMSRGDLTIDAWGRLKDLEALKKGELMDQYIPPTTAVAGAQLALDKAPPIVKATRSVPVRARRDEKEKPIGEIEAGAEIYLLETVAGWTNVLPKALGMTPPDEGGFWI</sequence>
<gene>
    <name evidence="1" type="ORF">BE08_39020</name>
</gene>
<feature type="non-terminal residue" evidence="1">
    <location>
        <position position="361"/>
    </location>
</feature>
<name>A0A150P3L3_SORCE</name>
<accession>A0A150P3L3</accession>
<dbReference type="EMBL" id="JELY01003268">
    <property type="protein sequence ID" value="KYF50175.1"/>
    <property type="molecule type" value="Genomic_DNA"/>
</dbReference>
<evidence type="ECO:0000313" key="1">
    <source>
        <dbReference type="EMBL" id="KYF50175.1"/>
    </source>
</evidence>
<proteinExistence type="predicted"/>